<evidence type="ECO:0000313" key="4">
    <source>
        <dbReference type="EMBL" id="GAV19195.1"/>
    </source>
</evidence>
<dbReference type="GO" id="GO:0005829">
    <property type="term" value="C:cytosol"/>
    <property type="evidence" value="ECO:0007669"/>
    <property type="project" value="TreeGrafter"/>
</dbReference>
<dbReference type="Pfam" id="PF03938">
    <property type="entry name" value="OmpH"/>
    <property type="match status" value="1"/>
</dbReference>
<proteinExistence type="inferred from homology"/>
<organism evidence="4 5">
    <name type="scientific">Mariprofundus micogutta</name>
    <dbReference type="NCBI Taxonomy" id="1921010"/>
    <lineage>
        <taxon>Bacteria</taxon>
        <taxon>Pseudomonadati</taxon>
        <taxon>Pseudomonadota</taxon>
        <taxon>Candidatius Mariprofundia</taxon>
        <taxon>Mariprofundales</taxon>
        <taxon>Mariprofundaceae</taxon>
        <taxon>Mariprofundus</taxon>
    </lineage>
</organism>
<evidence type="ECO:0000313" key="5">
    <source>
        <dbReference type="Proteomes" id="UP000231632"/>
    </source>
</evidence>
<dbReference type="GO" id="GO:0050821">
    <property type="term" value="P:protein stabilization"/>
    <property type="evidence" value="ECO:0007669"/>
    <property type="project" value="TreeGrafter"/>
</dbReference>
<reference evidence="4 5" key="1">
    <citation type="journal article" date="2017" name="Arch. Microbiol.">
        <title>Mariprofundus micogutta sp. nov., a novel iron-oxidizing zetaproteobacterium isolated from a deep-sea hydrothermal field at the Bayonnaise knoll of the Izu-Ogasawara arc, and a description of Mariprofundales ord. nov. and Zetaproteobacteria classis nov.</title>
        <authorList>
            <person name="Makita H."/>
            <person name="Tanaka E."/>
            <person name="Mitsunobu S."/>
            <person name="Miyazaki M."/>
            <person name="Nunoura T."/>
            <person name="Uematsu K."/>
            <person name="Takaki Y."/>
            <person name="Nishi S."/>
            <person name="Shimamura S."/>
            <person name="Takai K."/>
        </authorList>
    </citation>
    <scope>NUCLEOTIDE SEQUENCE [LARGE SCALE GENOMIC DNA]</scope>
    <source>
        <strain evidence="4 5">ET2</strain>
    </source>
</reference>
<feature type="chain" id="PRO_5012228215" evidence="3">
    <location>
        <begin position="28"/>
        <end position="174"/>
    </location>
</feature>
<dbReference type="InterPro" id="IPR005632">
    <property type="entry name" value="Chaperone_Skp"/>
</dbReference>
<keyword evidence="5" id="KW-1185">Reference proteome</keyword>
<dbReference type="OrthoDB" id="5294261at2"/>
<dbReference type="PANTHER" id="PTHR35089">
    <property type="entry name" value="CHAPERONE PROTEIN SKP"/>
    <property type="match status" value="1"/>
</dbReference>
<dbReference type="InterPro" id="IPR024930">
    <property type="entry name" value="Skp_dom_sf"/>
</dbReference>
<dbReference type="RefSeq" id="WP_072658388.1">
    <property type="nucleotide sequence ID" value="NZ_BDFD01000001.1"/>
</dbReference>
<dbReference type="AlphaFoldDB" id="A0A1L8CJY8"/>
<accession>A0A1L8CJY8</accession>
<comment type="similarity">
    <text evidence="1">Belongs to the Skp family.</text>
</comment>
<comment type="caution">
    <text evidence="4">The sequence shown here is derived from an EMBL/GenBank/DDBJ whole genome shotgun (WGS) entry which is preliminary data.</text>
</comment>
<keyword evidence="2 3" id="KW-0732">Signal</keyword>
<feature type="signal peptide" evidence="3">
    <location>
        <begin position="1"/>
        <end position="27"/>
    </location>
</feature>
<name>A0A1L8CJY8_9PROT</name>
<gene>
    <name evidence="4" type="ORF">MMIC_P0124</name>
</gene>
<dbReference type="SUPFAM" id="SSF111384">
    <property type="entry name" value="OmpH-like"/>
    <property type="match status" value="1"/>
</dbReference>
<dbReference type="EMBL" id="BDFD01000001">
    <property type="protein sequence ID" value="GAV19195.1"/>
    <property type="molecule type" value="Genomic_DNA"/>
</dbReference>
<dbReference type="SMART" id="SM00935">
    <property type="entry name" value="OmpH"/>
    <property type="match status" value="1"/>
</dbReference>
<dbReference type="STRING" id="1921010.MMIC_P0124"/>
<evidence type="ECO:0000256" key="2">
    <source>
        <dbReference type="ARBA" id="ARBA00022729"/>
    </source>
</evidence>
<dbReference type="Proteomes" id="UP000231632">
    <property type="component" value="Unassembled WGS sequence"/>
</dbReference>
<protein>
    <submittedName>
        <fullName evidence="4">Periplasmic chaperone</fullName>
    </submittedName>
</protein>
<evidence type="ECO:0000256" key="3">
    <source>
        <dbReference type="SAM" id="SignalP"/>
    </source>
</evidence>
<dbReference type="GO" id="GO:0051082">
    <property type="term" value="F:unfolded protein binding"/>
    <property type="evidence" value="ECO:0007669"/>
    <property type="project" value="InterPro"/>
</dbReference>
<evidence type="ECO:0000256" key="1">
    <source>
        <dbReference type="ARBA" id="ARBA00009091"/>
    </source>
</evidence>
<dbReference type="Gene3D" id="3.30.910.20">
    <property type="entry name" value="Skp domain"/>
    <property type="match status" value="1"/>
</dbReference>
<dbReference type="PANTHER" id="PTHR35089:SF1">
    <property type="entry name" value="CHAPERONE PROTEIN SKP"/>
    <property type="match status" value="1"/>
</dbReference>
<sequence length="174" mass="19519">MQKSNYIRSIIASLGAMMICGVTMAHAEGMKFGYVDMKSAVENTADYQMGMKRLKSLQAQKVKELQALGEKISKSEKDLLGQSMAMSPDRLAQKQQALKSMRTDFQRKQQDAQEALSAEKNRLDISIGTKFQKVISSYGKQGKYDIIMQKPAFLYVDPKHDVTADITKLLDAKK</sequence>